<dbReference type="KEGG" id="ckl:CKL_0725"/>
<keyword evidence="8" id="KW-1185">Reference proteome</keyword>
<name>A5N647_CLOK5</name>
<keyword evidence="3 7" id="KW-0489">Methyltransferase</keyword>
<dbReference type="GO" id="GO:0008276">
    <property type="term" value="F:protein methyltransferase activity"/>
    <property type="evidence" value="ECO:0007669"/>
    <property type="project" value="InterPro"/>
</dbReference>
<keyword evidence="4 7" id="KW-0808">Transferase</keyword>
<evidence type="ECO:0000256" key="5">
    <source>
        <dbReference type="ARBA" id="ARBA00022691"/>
    </source>
</evidence>
<dbReference type="NCBIfam" id="TIGR02467">
    <property type="entry name" value="CbiE"/>
    <property type="match status" value="1"/>
</dbReference>
<dbReference type="GO" id="GO:0009236">
    <property type="term" value="P:cobalamin biosynthetic process"/>
    <property type="evidence" value="ECO:0007669"/>
    <property type="project" value="UniProtKB-UniPathway"/>
</dbReference>
<dbReference type="InterPro" id="IPR000878">
    <property type="entry name" value="4pyrrol_Mease"/>
</dbReference>
<dbReference type="eggNOG" id="COG2241">
    <property type="taxonomic scope" value="Bacteria"/>
</dbReference>
<evidence type="ECO:0000256" key="1">
    <source>
        <dbReference type="ARBA" id="ARBA00004953"/>
    </source>
</evidence>
<dbReference type="HOGENOM" id="CLU_089162_2_0_9"/>
<dbReference type="InterPro" id="IPR035996">
    <property type="entry name" value="4pyrrol_Methylase_sf"/>
</dbReference>
<dbReference type="Pfam" id="PF00590">
    <property type="entry name" value="TP_methylase"/>
    <property type="match status" value="1"/>
</dbReference>
<keyword evidence="5" id="KW-0949">S-adenosyl-L-methionine</keyword>
<dbReference type="EC" id="2.1.1.-" evidence="7"/>
<evidence type="ECO:0000313" key="7">
    <source>
        <dbReference type="EMBL" id="EDK32778.1"/>
    </source>
</evidence>
<dbReference type="AlphaFoldDB" id="A5N647"/>
<protein>
    <submittedName>
        <fullName evidence="7">CbiE</fullName>
        <ecNumber evidence="7">2.1.1.-</ecNumber>
    </submittedName>
</protein>
<dbReference type="EMBL" id="CP000673">
    <property type="protein sequence ID" value="EDK32778.1"/>
    <property type="molecule type" value="Genomic_DNA"/>
</dbReference>
<feature type="domain" description="Tetrapyrrole methylase" evidence="6">
    <location>
        <begin position="1"/>
        <end position="184"/>
    </location>
</feature>
<dbReference type="InterPro" id="IPR014776">
    <property type="entry name" value="4pyrrole_Mease_sub2"/>
</dbReference>
<dbReference type="InterPro" id="IPR014777">
    <property type="entry name" value="4pyrrole_Mease_sub1"/>
</dbReference>
<dbReference type="Gene3D" id="3.40.1010.10">
    <property type="entry name" value="Cobalt-precorrin-4 Transmethylase, Domain 1"/>
    <property type="match status" value="1"/>
</dbReference>
<dbReference type="Proteomes" id="UP000002411">
    <property type="component" value="Chromosome"/>
</dbReference>
<dbReference type="PANTHER" id="PTHR43182:SF1">
    <property type="entry name" value="COBALT-PRECORRIN-7 C(5)-METHYLTRANSFERASE"/>
    <property type="match status" value="1"/>
</dbReference>
<dbReference type="GO" id="GO:0032259">
    <property type="term" value="P:methylation"/>
    <property type="evidence" value="ECO:0007669"/>
    <property type="project" value="UniProtKB-KW"/>
</dbReference>
<proteinExistence type="predicted"/>
<evidence type="ECO:0000256" key="4">
    <source>
        <dbReference type="ARBA" id="ARBA00022679"/>
    </source>
</evidence>
<organism evidence="7 8">
    <name type="scientific">Clostridium kluyveri (strain ATCC 8527 / DSM 555 / NBRC 12016 / NCIMB 10680 / K1)</name>
    <dbReference type="NCBI Taxonomy" id="431943"/>
    <lineage>
        <taxon>Bacteria</taxon>
        <taxon>Bacillati</taxon>
        <taxon>Bacillota</taxon>
        <taxon>Clostridia</taxon>
        <taxon>Eubacteriales</taxon>
        <taxon>Clostridiaceae</taxon>
        <taxon>Clostridium</taxon>
    </lineage>
</organism>
<dbReference type="InterPro" id="IPR012818">
    <property type="entry name" value="CbiE"/>
</dbReference>
<dbReference type="RefSeq" id="WP_011989293.1">
    <property type="nucleotide sequence ID" value="NC_009706.1"/>
</dbReference>
<dbReference type="InterPro" id="IPR050714">
    <property type="entry name" value="Cobalamin_biosynth_MTase"/>
</dbReference>
<dbReference type="STRING" id="431943.CKL_0725"/>
<evidence type="ECO:0000256" key="2">
    <source>
        <dbReference type="ARBA" id="ARBA00022573"/>
    </source>
</evidence>
<gene>
    <name evidence="7" type="primary">cbiE</name>
    <name evidence="7" type="ordered locus">CKL_0725</name>
</gene>
<dbReference type="CDD" id="cd11644">
    <property type="entry name" value="Precorrin-6Y-MT"/>
    <property type="match status" value="1"/>
</dbReference>
<dbReference type="Gene3D" id="3.30.950.10">
    <property type="entry name" value="Methyltransferase, Cobalt-precorrin-4 Transmethylase, Domain 2"/>
    <property type="match status" value="1"/>
</dbReference>
<reference evidence="7 8" key="1">
    <citation type="journal article" date="2008" name="Proc. Natl. Acad. Sci. U.S.A.">
        <title>The genome of Clostridium kluyveri, a strict anaerobe with unique metabolic features.</title>
        <authorList>
            <person name="Seedorf H."/>
            <person name="Fricke W.F."/>
            <person name="Veith B."/>
            <person name="Brueggemann H."/>
            <person name="Liesegang H."/>
            <person name="Strittmatter A."/>
            <person name="Miethke M."/>
            <person name="Buckel W."/>
            <person name="Hinderberger J."/>
            <person name="Li F."/>
            <person name="Hagemeier C."/>
            <person name="Thauer R.K."/>
            <person name="Gottschalk G."/>
        </authorList>
    </citation>
    <scope>NUCLEOTIDE SEQUENCE [LARGE SCALE GENOMIC DNA]</scope>
    <source>
        <strain evidence="8">ATCC 8527 / DSM 555 / NCIMB 10680</strain>
    </source>
</reference>
<keyword evidence="2" id="KW-0169">Cobalamin biosynthesis</keyword>
<evidence type="ECO:0000256" key="3">
    <source>
        <dbReference type="ARBA" id="ARBA00022603"/>
    </source>
</evidence>
<evidence type="ECO:0000313" key="8">
    <source>
        <dbReference type="Proteomes" id="UP000002411"/>
    </source>
</evidence>
<sequence>MIYIVGIGPGAREYILPKAQKIMENCHVIIGFGRALKSLNYIKQKKIIFNSFVKIFEFIENNKDKDISVAASGDPCFYGITEYFNRNFNGEFQVIPGISSFQYLMSKLGKSWQNARLCSLHGRNEKFIEEVRNNKLSIWLTDKNNTPNYICSQLIKNHIRALVYVGENLSYEDEKISKGTEEEMYGGSYSNLCVVVVQNGEDIK</sequence>
<dbReference type="SUPFAM" id="SSF53790">
    <property type="entry name" value="Tetrapyrrole methylase"/>
    <property type="match status" value="1"/>
</dbReference>
<dbReference type="UniPathway" id="UPA00148"/>
<dbReference type="PANTHER" id="PTHR43182">
    <property type="entry name" value="COBALT-PRECORRIN-6B C(15)-METHYLTRANSFERASE (DECARBOXYLATING)"/>
    <property type="match status" value="1"/>
</dbReference>
<accession>A5N647</accession>
<evidence type="ECO:0000259" key="6">
    <source>
        <dbReference type="Pfam" id="PF00590"/>
    </source>
</evidence>
<comment type="pathway">
    <text evidence="1">Cofactor biosynthesis; adenosylcobalamin biosynthesis.</text>
</comment>